<evidence type="ECO:0000313" key="2">
    <source>
        <dbReference type="Proteomes" id="UP000221165"/>
    </source>
</evidence>
<organism evidence="1 2">
    <name type="scientific">Cystoisospora suis</name>
    <dbReference type="NCBI Taxonomy" id="483139"/>
    <lineage>
        <taxon>Eukaryota</taxon>
        <taxon>Sar</taxon>
        <taxon>Alveolata</taxon>
        <taxon>Apicomplexa</taxon>
        <taxon>Conoidasida</taxon>
        <taxon>Coccidia</taxon>
        <taxon>Eucoccidiorida</taxon>
        <taxon>Eimeriorina</taxon>
        <taxon>Sarcocystidae</taxon>
        <taxon>Cystoisospora</taxon>
    </lineage>
</organism>
<dbReference type="EMBL" id="MIGC01007346">
    <property type="protein sequence ID" value="PHJ15778.1"/>
    <property type="molecule type" value="Genomic_DNA"/>
</dbReference>
<dbReference type="Proteomes" id="UP000221165">
    <property type="component" value="Unassembled WGS sequence"/>
</dbReference>
<gene>
    <name evidence="1" type="ORF">CSUI_010410</name>
</gene>
<dbReference type="GeneID" id="94433725"/>
<sequence>MGFCILNSTTGSLTMKGMCSLYRKLRDLEVNSLKRFVVLASRHPSIFSTGFDLKELLFLAELTQSSKFSSSPDL</sequence>
<comment type="caution">
    <text evidence="1">The sequence shown here is derived from an EMBL/GenBank/DDBJ whole genome shotgun (WGS) entry which is preliminary data.</text>
</comment>
<reference evidence="1 2" key="1">
    <citation type="journal article" date="2017" name="Int. J. Parasitol.">
        <title>The genome of the protozoan parasite Cystoisospora suis and a reverse vaccinology approach to identify vaccine candidates.</title>
        <authorList>
            <person name="Palmieri N."/>
            <person name="Shrestha A."/>
            <person name="Ruttkowski B."/>
            <person name="Beck T."/>
            <person name="Vogl C."/>
            <person name="Tomley F."/>
            <person name="Blake D.P."/>
            <person name="Joachim A."/>
        </authorList>
    </citation>
    <scope>NUCLEOTIDE SEQUENCE [LARGE SCALE GENOMIC DNA]</scope>
    <source>
        <strain evidence="1 2">Wien I</strain>
    </source>
</reference>
<dbReference type="OrthoDB" id="330128at2759"/>
<feature type="non-terminal residue" evidence="1">
    <location>
        <position position="74"/>
    </location>
</feature>
<dbReference type="AlphaFoldDB" id="A0A2C6KGH8"/>
<accession>A0A2C6KGH8</accession>
<evidence type="ECO:0000313" key="1">
    <source>
        <dbReference type="EMBL" id="PHJ15778.1"/>
    </source>
</evidence>
<dbReference type="RefSeq" id="XP_067917510.1">
    <property type="nucleotide sequence ID" value="XM_068070514.1"/>
</dbReference>
<keyword evidence="2" id="KW-1185">Reference proteome</keyword>
<name>A0A2C6KGH8_9APIC</name>
<dbReference type="GO" id="GO:0016853">
    <property type="term" value="F:isomerase activity"/>
    <property type="evidence" value="ECO:0007669"/>
    <property type="project" value="UniProtKB-KW"/>
</dbReference>
<proteinExistence type="predicted"/>
<protein>
    <submittedName>
        <fullName evidence="1">Enoyl-hydratase isomerase family protein</fullName>
    </submittedName>
</protein>
<keyword evidence="1" id="KW-0413">Isomerase</keyword>
<dbReference type="VEuPathDB" id="ToxoDB:CSUI_010410"/>